<dbReference type="OrthoDB" id="2401718at2759"/>
<name>A0A9N9DP05_9GLOM</name>
<proteinExistence type="predicted"/>
<feature type="region of interest" description="Disordered" evidence="1">
    <location>
        <begin position="275"/>
        <end position="300"/>
    </location>
</feature>
<evidence type="ECO:0000313" key="2">
    <source>
        <dbReference type="EMBL" id="CAG8642804.1"/>
    </source>
</evidence>
<protein>
    <submittedName>
        <fullName evidence="2">11179_t:CDS:1</fullName>
    </submittedName>
</protein>
<gene>
    <name evidence="2" type="ORF">POCULU_LOCUS9514</name>
</gene>
<keyword evidence="3" id="KW-1185">Reference proteome</keyword>
<accession>A0A9N9DP05</accession>
<dbReference type="Proteomes" id="UP000789572">
    <property type="component" value="Unassembled WGS sequence"/>
</dbReference>
<evidence type="ECO:0000313" key="3">
    <source>
        <dbReference type="Proteomes" id="UP000789572"/>
    </source>
</evidence>
<feature type="non-terminal residue" evidence="2">
    <location>
        <position position="1"/>
    </location>
</feature>
<feature type="compositionally biased region" description="Basic residues" evidence="1">
    <location>
        <begin position="284"/>
        <end position="293"/>
    </location>
</feature>
<feature type="non-terminal residue" evidence="2">
    <location>
        <position position="300"/>
    </location>
</feature>
<evidence type="ECO:0000256" key="1">
    <source>
        <dbReference type="SAM" id="MobiDB-lite"/>
    </source>
</evidence>
<sequence>AIAKIGEMLEMDGICGGINEIRRMLQESENEDVDESDLELFDDSDDKAAQSTTDKQLSLHSANFAMEIIQESDAEDCGVRYIMNLLRSSGELVSRASRARRALANEKAEGNHIDWLFTKHDLEKNLSWGLEFSLCERAGSITDNGKKVTSDSVKVQKLLRDMHSSLMDHIKTLGGGLTQQMLRASTKLVMPGFISNCFELRVFLLVYIGGNFYASMELARLDIPTTHKELKNIVKIGEVMLQATNVLRSTINRFKRMKQKAEKDKLSVQKIIPFERTEEERTPKKPKNNRKRQALSAINF</sequence>
<organism evidence="2 3">
    <name type="scientific">Paraglomus occultum</name>
    <dbReference type="NCBI Taxonomy" id="144539"/>
    <lineage>
        <taxon>Eukaryota</taxon>
        <taxon>Fungi</taxon>
        <taxon>Fungi incertae sedis</taxon>
        <taxon>Mucoromycota</taxon>
        <taxon>Glomeromycotina</taxon>
        <taxon>Glomeromycetes</taxon>
        <taxon>Paraglomerales</taxon>
        <taxon>Paraglomeraceae</taxon>
        <taxon>Paraglomus</taxon>
    </lineage>
</organism>
<dbReference type="EMBL" id="CAJVPJ010003639">
    <property type="protein sequence ID" value="CAG8642804.1"/>
    <property type="molecule type" value="Genomic_DNA"/>
</dbReference>
<comment type="caution">
    <text evidence="2">The sequence shown here is derived from an EMBL/GenBank/DDBJ whole genome shotgun (WGS) entry which is preliminary data.</text>
</comment>
<dbReference type="AlphaFoldDB" id="A0A9N9DP05"/>
<reference evidence="2" key="1">
    <citation type="submission" date="2021-06" db="EMBL/GenBank/DDBJ databases">
        <authorList>
            <person name="Kallberg Y."/>
            <person name="Tangrot J."/>
            <person name="Rosling A."/>
        </authorList>
    </citation>
    <scope>NUCLEOTIDE SEQUENCE</scope>
    <source>
        <strain evidence="2">IA702</strain>
    </source>
</reference>